<evidence type="ECO:0000256" key="2">
    <source>
        <dbReference type="ARBA" id="ARBA00023015"/>
    </source>
</evidence>
<dbReference type="EMBL" id="BAAANY010000005">
    <property type="protein sequence ID" value="GAA1666649.1"/>
    <property type="molecule type" value="Genomic_DNA"/>
</dbReference>
<protein>
    <submittedName>
        <fullName evidence="5">Selenium metabolism-associated LysR family transcriptional regulator</fullName>
    </submittedName>
</protein>
<comment type="similarity">
    <text evidence="1">Belongs to the LysR transcriptional regulatory family.</text>
</comment>
<gene>
    <name evidence="5" type="ORF">GCM10009765_15160</name>
</gene>
<dbReference type="InterPro" id="IPR036388">
    <property type="entry name" value="WH-like_DNA-bd_sf"/>
</dbReference>
<evidence type="ECO:0000256" key="3">
    <source>
        <dbReference type="ARBA" id="ARBA00023163"/>
    </source>
</evidence>
<dbReference type="Pfam" id="PF03466">
    <property type="entry name" value="LysR_substrate"/>
    <property type="match status" value="1"/>
</dbReference>
<organism evidence="5 6">
    <name type="scientific">Fodinicola feengrottensis</name>
    <dbReference type="NCBI Taxonomy" id="435914"/>
    <lineage>
        <taxon>Bacteria</taxon>
        <taxon>Bacillati</taxon>
        <taxon>Actinomycetota</taxon>
        <taxon>Actinomycetes</taxon>
        <taxon>Mycobacteriales</taxon>
        <taxon>Fodinicola</taxon>
    </lineage>
</organism>
<dbReference type="Gene3D" id="3.40.190.10">
    <property type="entry name" value="Periplasmic binding protein-like II"/>
    <property type="match status" value="2"/>
</dbReference>
<dbReference type="InterPro" id="IPR005119">
    <property type="entry name" value="LysR_subst-bd"/>
</dbReference>
<keyword evidence="2" id="KW-0805">Transcription regulation</keyword>
<name>A0ABN2G7I9_9ACTN</name>
<evidence type="ECO:0000313" key="5">
    <source>
        <dbReference type="EMBL" id="GAA1666649.1"/>
    </source>
</evidence>
<dbReference type="SUPFAM" id="SSF53850">
    <property type="entry name" value="Periplasmic binding protein-like II"/>
    <property type="match status" value="1"/>
</dbReference>
<sequence>MVEKQGRGIRLTAAGQVYARYARTILGTYEQALAAARSQHCSETGMVRIGAATTAGEHILPHLLASFRVAYPRVEIGLEVARRSQVWEMLEHRETDLAVAGRPPRRLPVRTRAVRTNDLVVVGSPAVAEKFVAEEATWLLREDGSGTRAACLELLTTLDRMPGVLTLGSNGAAVAAAVAGLGVTLVSRDAVRVRCAAAELVELPMAGTPMNRPWHVVTHVEISPTTRLMLRHLLADPTDGWQRARISPAGP</sequence>
<dbReference type="Proteomes" id="UP001500618">
    <property type="component" value="Unassembled WGS sequence"/>
</dbReference>
<dbReference type="PANTHER" id="PTHR30126:SF5">
    <property type="entry name" value="HTH-TYPE TRANSCRIPTIONAL ACTIVATOR CMPR"/>
    <property type="match status" value="1"/>
</dbReference>
<proteinExistence type="inferred from homology"/>
<evidence type="ECO:0000259" key="4">
    <source>
        <dbReference type="Pfam" id="PF03466"/>
    </source>
</evidence>
<keyword evidence="6" id="KW-1185">Reference proteome</keyword>
<reference evidence="5 6" key="1">
    <citation type="journal article" date="2019" name="Int. J. Syst. Evol. Microbiol.">
        <title>The Global Catalogue of Microorganisms (GCM) 10K type strain sequencing project: providing services to taxonomists for standard genome sequencing and annotation.</title>
        <authorList>
            <consortium name="The Broad Institute Genomics Platform"/>
            <consortium name="The Broad Institute Genome Sequencing Center for Infectious Disease"/>
            <person name="Wu L."/>
            <person name="Ma J."/>
        </authorList>
    </citation>
    <scope>NUCLEOTIDE SEQUENCE [LARGE SCALE GENOMIC DNA]</scope>
    <source>
        <strain evidence="5 6">JCM 14718</strain>
    </source>
</reference>
<evidence type="ECO:0000256" key="1">
    <source>
        <dbReference type="ARBA" id="ARBA00009437"/>
    </source>
</evidence>
<dbReference type="PANTHER" id="PTHR30126">
    <property type="entry name" value="HTH-TYPE TRANSCRIPTIONAL REGULATOR"/>
    <property type="match status" value="1"/>
</dbReference>
<feature type="domain" description="LysR substrate-binding" evidence="4">
    <location>
        <begin position="43"/>
        <end position="234"/>
    </location>
</feature>
<keyword evidence="3" id="KW-0804">Transcription</keyword>
<dbReference type="Gene3D" id="1.10.10.10">
    <property type="entry name" value="Winged helix-like DNA-binding domain superfamily/Winged helix DNA-binding domain"/>
    <property type="match status" value="1"/>
</dbReference>
<evidence type="ECO:0000313" key="6">
    <source>
        <dbReference type="Proteomes" id="UP001500618"/>
    </source>
</evidence>
<accession>A0ABN2G7I9</accession>
<comment type="caution">
    <text evidence="5">The sequence shown here is derived from an EMBL/GenBank/DDBJ whole genome shotgun (WGS) entry which is preliminary data.</text>
</comment>